<keyword evidence="4" id="KW-1185">Reference proteome</keyword>
<dbReference type="STRING" id="593133.SAMN04488006_2748"/>
<sequence>MKNYKILLLAFLMLPFIGFTQEEEVIEKEVVKEKLERPAYESSFIVDNPTNVLFSKNALEVTMQHRFGTINGGDNDMAGFWAPSNIRIGLTYAIHERLTIGYGTTKFNRLQDFNWKVALLRQTQSGSMPISVSYYGNFTIDARSKENFNMIQDRYSYFNQLIIAKRFSSKVSLQIAPSVSHYNLVDPTMQNDMVSVSFGGRFKISPQTSILVDYSQPITQFDANQPKPGLSIGTEFATSAHAFQIFLTNYNGLVSQKNYMYNQNDFFKGDFLIGFNITRIYNF</sequence>
<feature type="domain" description="DUF5777" evidence="2">
    <location>
        <begin position="41"/>
        <end position="281"/>
    </location>
</feature>
<protein>
    <recommendedName>
        <fullName evidence="2">DUF5777 domain-containing protein</fullName>
    </recommendedName>
</protein>
<keyword evidence="1" id="KW-0732">Signal</keyword>
<dbReference type="InterPro" id="IPR045916">
    <property type="entry name" value="DUF5777"/>
</dbReference>
<organism evidence="3 4">
    <name type="scientific">Lutibacter maritimus</name>
    <dbReference type="NCBI Taxonomy" id="593133"/>
    <lineage>
        <taxon>Bacteria</taxon>
        <taxon>Pseudomonadati</taxon>
        <taxon>Bacteroidota</taxon>
        <taxon>Flavobacteriia</taxon>
        <taxon>Flavobacteriales</taxon>
        <taxon>Flavobacteriaceae</taxon>
        <taxon>Lutibacter</taxon>
    </lineage>
</organism>
<evidence type="ECO:0000256" key="1">
    <source>
        <dbReference type="SAM" id="SignalP"/>
    </source>
</evidence>
<dbReference type="EMBL" id="FOZP01000007">
    <property type="protein sequence ID" value="SFS71013.1"/>
    <property type="molecule type" value="Genomic_DNA"/>
</dbReference>
<accession>A0A1I6S225</accession>
<feature type="signal peptide" evidence="1">
    <location>
        <begin position="1"/>
        <end position="20"/>
    </location>
</feature>
<evidence type="ECO:0000313" key="3">
    <source>
        <dbReference type="EMBL" id="SFS71013.1"/>
    </source>
</evidence>
<dbReference type="AlphaFoldDB" id="A0A1I6S225"/>
<dbReference type="Proteomes" id="UP000199312">
    <property type="component" value="Unassembled WGS sequence"/>
</dbReference>
<dbReference type="RefSeq" id="WP_245780669.1">
    <property type="nucleotide sequence ID" value="NZ_FOZP01000007.1"/>
</dbReference>
<gene>
    <name evidence="3" type="ORF">SAMN04488006_2748</name>
</gene>
<proteinExistence type="predicted"/>
<feature type="chain" id="PRO_5011630809" description="DUF5777 domain-containing protein" evidence="1">
    <location>
        <begin position="21"/>
        <end position="283"/>
    </location>
</feature>
<name>A0A1I6S225_9FLAO</name>
<evidence type="ECO:0000259" key="2">
    <source>
        <dbReference type="Pfam" id="PF19089"/>
    </source>
</evidence>
<reference evidence="4" key="1">
    <citation type="submission" date="2016-10" db="EMBL/GenBank/DDBJ databases">
        <authorList>
            <person name="Varghese N."/>
            <person name="Submissions S."/>
        </authorList>
    </citation>
    <scope>NUCLEOTIDE SEQUENCE [LARGE SCALE GENOMIC DNA]</scope>
    <source>
        <strain evidence="4">DSM 24450</strain>
    </source>
</reference>
<evidence type="ECO:0000313" key="4">
    <source>
        <dbReference type="Proteomes" id="UP000199312"/>
    </source>
</evidence>
<dbReference type="Pfam" id="PF19089">
    <property type="entry name" value="DUF5777"/>
    <property type="match status" value="1"/>
</dbReference>